<dbReference type="GO" id="GO:0051205">
    <property type="term" value="P:protein insertion into membrane"/>
    <property type="evidence" value="ECO:0007669"/>
    <property type="project" value="TreeGrafter"/>
</dbReference>
<accession>A0A917QGX7</accession>
<dbReference type="GO" id="GO:0030674">
    <property type="term" value="F:protein-macromolecule adaptor activity"/>
    <property type="evidence" value="ECO:0007669"/>
    <property type="project" value="TreeGrafter"/>
</dbReference>
<comment type="caution">
    <text evidence="5">The sequence shown here is derived from an EMBL/GenBank/DDBJ whole genome shotgun (WGS) entry which is preliminary data.</text>
</comment>
<dbReference type="GO" id="GO:1990063">
    <property type="term" value="C:Bam protein complex"/>
    <property type="evidence" value="ECO:0007669"/>
    <property type="project" value="TreeGrafter"/>
</dbReference>
<dbReference type="InterPro" id="IPR037873">
    <property type="entry name" value="BamE-like"/>
</dbReference>
<evidence type="ECO:0000259" key="4">
    <source>
        <dbReference type="Pfam" id="PF04355"/>
    </source>
</evidence>
<dbReference type="GO" id="GO:0043165">
    <property type="term" value="P:Gram-negative-bacterium-type cell outer membrane assembly"/>
    <property type="evidence" value="ECO:0007669"/>
    <property type="project" value="TreeGrafter"/>
</dbReference>
<dbReference type="PANTHER" id="PTHR37482">
    <property type="entry name" value="OUTER MEMBRANE PROTEIN ASSEMBLY FACTOR BAME"/>
    <property type="match status" value="1"/>
</dbReference>
<protein>
    <recommendedName>
        <fullName evidence="4">Outer membrane protein assembly factor BamE domain-containing protein</fullName>
    </recommendedName>
</protein>
<dbReference type="InterPro" id="IPR026592">
    <property type="entry name" value="BamE"/>
</dbReference>
<dbReference type="InterPro" id="IPR006311">
    <property type="entry name" value="TAT_signal"/>
</dbReference>
<reference evidence="5 6" key="1">
    <citation type="journal article" date="2014" name="Int. J. Syst. Evol. Microbiol.">
        <title>Complete genome sequence of Corynebacterium casei LMG S-19264T (=DSM 44701T), isolated from a smear-ripened cheese.</title>
        <authorList>
            <consortium name="US DOE Joint Genome Institute (JGI-PGF)"/>
            <person name="Walter F."/>
            <person name="Albersmeier A."/>
            <person name="Kalinowski J."/>
            <person name="Ruckert C."/>
        </authorList>
    </citation>
    <scope>NUCLEOTIDE SEQUENCE [LARGE SCALE GENOMIC DNA]</scope>
    <source>
        <strain evidence="5 6">CGMCC 1.9161</strain>
    </source>
</reference>
<name>A0A917QGX7_9HYPH</name>
<evidence type="ECO:0000256" key="2">
    <source>
        <dbReference type="ARBA" id="ARBA00023136"/>
    </source>
</evidence>
<evidence type="ECO:0000313" key="6">
    <source>
        <dbReference type="Proteomes" id="UP000600449"/>
    </source>
</evidence>
<dbReference type="PANTHER" id="PTHR37482:SF1">
    <property type="entry name" value="OUTER MEMBRANE PROTEIN ASSEMBLY FACTOR BAME"/>
    <property type="match status" value="1"/>
</dbReference>
<dbReference type="Pfam" id="PF04355">
    <property type="entry name" value="BamE"/>
    <property type="match status" value="1"/>
</dbReference>
<dbReference type="PROSITE" id="PS51257">
    <property type="entry name" value="PROKAR_LIPOPROTEIN"/>
    <property type="match status" value="1"/>
</dbReference>
<keyword evidence="6" id="KW-1185">Reference proteome</keyword>
<sequence length="168" mass="18417">MRFDERHPAPQISRRGLLRLAAAGAAASLAAGCTQTIAPMSEDFQRGYILDEAALEQVTPGMGAQQVLELMGTPSTVSTVGNQSWYYISQTARRRAAFMRQEVVDQRVAAIYFTPQLRVERKALYGLEDGVIFDFISRETPTGGAEQSFVRQLFRGVTSWNPLVGGGS</sequence>
<dbReference type="Proteomes" id="UP000600449">
    <property type="component" value="Unassembled WGS sequence"/>
</dbReference>
<keyword evidence="3" id="KW-0998">Cell outer membrane</keyword>
<feature type="domain" description="Outer membrane protein assembly factor BamE" evidence="4">
    <location>
        <begin position="47"/>
        <end position="120"/>
    </location>
</feature>
<dbReference type="AlphaFoldDB" id="A0A917QGX7"/>
<dbReference type="EMBL" id="BMMF01000014">
    <property type="protein sequence ID" value="GGK49954.1"/>
    <property type="molecule type" value="Genomic_DNA"/>
</dbReference>
<dbReference type="PROSITE" id="PS51318">
    <property type="entry name" value="TAT"/>
    <property type="match status" value="1"/>
</dbReference>
<keyword evidence="2" id="KW-0472">Membrane</keyword>
<organism evidence="5 6">
    <name type="scientific">Salinarimonas ramus</name>
    <dbReference type="NCBI Taxonomy" id="690164"/>
    <lineage>
        <taxon>Bacteria</taxon>
        <taxon>Pseudomonadati</taxon>
        <taxon>Pseudomonadota</taxon>
        <taxon>Alphaproteobacteria</taxon>
        <taxon>Hyphomicrobiales</taxon>
        <taxon>Salinarimonadaceae</taxon>
        <taxon>Salinarimonas</taxon>
    </lineage>
</organism>
<proteinExistence type="predicted"/>
<dbReference type="InterPro" id="IPR007450">
    <property type="entry name" value="BamE_dom"/>
</dbReference>
<keyword evidence="1" id="KW-0732">Signal</keyword>
<gene>
    <name evidence="5" type="ORF">GCM10011322_41250</name>
</gene>
<evidence type="ECO:0000256" key="3">
    <source>
        <dbReference type="ARBA" id="ARBA00023237"/>
    </source>
</evidence>
<evidence type="ECO:0000313" key="5">
    <source>
        <dbReference type="EMBL" id="GGK49954.1"/>
    </source>
</evidence>
<dbReference type="RefSeq" id="WP_188915151.1">
    <property type="nucleotide sequence ID" value="NZ_BMMF01000014.1"/>
</dbReference>
<evidence type="ECO:0000256" key="1">
    <source>
        <dbReference type="ARBA" id="ARBA00022729"/>
    </source>
</evidence>
<dbReference type="Gene3D" id="3.30.1450.10">
    <property type="match status" value="1"/>
</dbReference>